<name>A0A226BZG7_9FIRM</name>
<dbReference type="Gene3D" id="3.30.70.270">
    <property type="match status" value="1"/>
</dbReference>
<organism evidence="5 6">
    <name type="scientific">Natranaerobius trueperi</name>
    <dbReference type="NCBI Taxonomy" id="759412"/>
    <lineage>
        <taxon>Bacteria</taxon>
        <taxon>Bacillati</taxon>
        <taxon>Bacillota</taxon>
        <taxon>Clostridia</taxon>
        <taxon>Natranaerobiales</taxon>
        <taxon>Natranaerobiaceae</taxon>
        <taxon>Natranaerobius</taxon>
    </lineage>
</organism>
<dbReference type="InterPro" id="IPR000160">
    <property type="entry name" value="GGDEF_dom"/>
</dbReference>
<feature type="compositionally biased region" description="Basic and acidic residues" evidence="1">
    <location>
        <begin position="522"/>
        <end position="536"/>
    </location>
</feature>
<dbReference type="PANTHER" id="PTHR44757">
    <property type="entry name" value="DIGUANYLATE CYCLASE DGCP"/>
    <property type="match status" value="1"/>
</dbReference>
<dbReference type="PROSITE" id="PS50112">
    <property type="entry name" value="PAS"/>
    <property type="match status" value="1"/>
</dbReference>
<dbReference type="InterPro" id="IPR052155">
    <property type="entry name" value="Biofilm_reg_signaling"/>
</dbReference>
<dbReference type="NCBIfam" id="TIGR00229">
    <property type="entry name" value="sensory_box"/>
    <property type="match status" value="2"/>
</dbReference>
<dbReference type="InterPro" id="IPR000014">
    <property type="entry name" value="PAS"/>
</dbReference>
<evidence type="ECO:0008006" key="7">
    <source>
        <dbReference type="Google" id="ProtNLM"/>
    </source>
</evidence>
<dbReference type="InterPro" id="IPR013656">
    <property type="entry name" value="PAS_4"/>
</dbReference>
<sequence>MNISISKNTSYDVQTILNSIKSNICLLDEEGNIEYVNTLWLSFAKDNNAEIEKVSKGYNYLEVCDNAKGSDKDTAKQVAAGIRSVINGEKEEFEIEYPCHSPSIERWYLARVAPYSDLKNTTKRKVVISHDNITERKKAERDFINLVENSPDMVVRHDTTSKLIYANSVIEKELGISKDFLIGKTYDEAYQKLKGEIDINDHLYQQFKKKTNLIKQSAQTKEGQEVYYELMGKHLHSRIVPEVDENGKVNTILVITRDVTKQKQDEKKLHQTKNLLEGLFESIQDGISVLNFDLSIRYTNKTIKTWYESDLPLEGKKCYQAYHKREVPCDPCPSIKCLQTGKVEVEEINVQTDIGEMWIELYSYPLFEEGYDEPTGVVEFVRDITDKKQTEERVRYLSFHDTLTGLYNRTYFEEEFKRIDVDRQYPISIIIADIDGLKLVNDEHGHDAGDTLIIEAANLLKSVCRREDIIARWGGDEFVILLPKTDSKTVEDIAGRIISEQMKTNNTQISLSVGVATKENNKQTKEQVFKKADKNMYKHKQNRKKRKPD</sequence>
<feature type="domain" description="PAC" evidence="3">
    <location>
        <begin position="341"/>
        <end position="396"/>
    </location>
</feature>
<feature type="domain" description="GGDEF" evidence="4">
    <location>
        <begin position="425"/>
        <end position="549"/>
    </location>
</feature>
<dbReference type="SMART" id="SM00091">
    <property type="entry name" value="PAS"/>
    <property type="match status" value="3"/>
</dbReference>
<feature type="domain" description="PAC" evidence="3">
    <location>
        <begin position="207"/>
        <end position="271"/>
    </location>
</feature>
<dbReference type="PROSITE" id="PS50113">
    <property type="entry name" value="PAC"/>
    <property type="match status" value="2"/>
</dbReference>
<comment type="caution">
    <text evidence="5">The sequence shown here is derived from an EMBL/GenBank/DDBJ whole genome shotgun (WGS) entry which is preliminary data.</text>
</comment>
<feature type="domain" description="PAS" evidence="2">
    <location>
        <begin position="139"/>
        <end position="185"/>
    </location>
</feature>
<feature type="compositionally biased region" description="Basic residues" evidence="1">
    <location>
        <begin position="537"/>
        <end position="549"/>
    </location>
</feature>
<evidence type="ECO:0000313" key="5">
    <source>
        <dbReference type="EMBL" id="OWZ84438.1"/>
    </source>
</evidence>
<dbReference type="SUPFAM" id="SSF55073">
    <property type="entry name" value="Nucleotide cyclase"/>
    <property type="match status" value="1"/>
</dbReference>
<dbReference type="PROSITE" id="PS50887">
    <property type="entry name" value="GGDEF"/>
    <property type="match status" value="1"/>
</dbReference>
<protein>
    <recommendedName>
        <fullName evidence="7">Diguanylate cyclase</fullName>
    </recommendedName>
</protein>
<dbReference type="InterPro" id="IPR043128">
    <property type="entry name" value="Rev_trsase/Diguanyl_cyclase"/>
</dbReference>
<dbReference type="Pfam" id="PF13426">
    <property type="entry name" value="PAS_9"/>
    <property type="match status" value="1"/>
</dbReference>
<dbReference type="RefSeq" id="WP_089022769.1">
    <property type="nucleotide sequence ID" value="NZ_NIQC01000004.1"/>
</dbReference>
<dbReference type="InterPro" id="IPR029787">
    <property type="entry name" value="Nucleotide_cyclase"/>
</dbReference>
<dbReference type="Proteomes" id="UP000214588">
    <property type="component" value="Unassembled WGS sequence"/>
</dbReference>
<feature type="region of interest" description="Disordered" evidence="1">
    <location>
        <begin position="522"/>
        <end position="549"/>
    </location>
</feature>
<dbReference type="NCBIfam" id="TIGR00254">
    <property type="entry name" value="GGDEF"/>
    <property type="match status" value="1"/>
</dbReference>
<dbReference type="FunFam" id="3.30.70.270:FF:000001">
    <property type="entry name" value="Diguanylate cyclase domain protein"/>
    <property type="match status" value="1"/>
</dbReference>
<proteinExistence type="predicted"/>
<dbReference type="SMART" id="SM00267">
    <property type="entry name" value="GGDEF"/>
    <property type="match status" value="1"/>
</dbReference>
<evidence type="ECO:0000313" key="6">
    <source>
        <dbReference type="Proteomes" id="UP000214588"/>
    </source>
</evidence>
<dbReference type="EMBL" id="NIQC01000004">
    <property type="protein sequence ID" value="OWZ84438.1"/>
    <property type="molecule type" value="Genomic_DNA"/>
</dbReference>
<dbReference type="Pfam" id="PF00990">
    <property type="entry name" value="GGDEF"/>
    <property type="match status" value="1"/>
</dbReference>
<evidence type="ECO:0000256" key="1">
    <source>
        <dbReference type="SAM" id="MobiDB-lite"/>
    </source>
</evidence>
<dbReference type="OrthoDB" id="9804747at2"/>
<keyword evidence="6" id="KW-1185">Reference proteome</keyword>
<dbReference type="CDD" id="cd00130">
    <property type="entry name" value="PAS"/>
    <property type="match status" value="1"/>
</dbReference>
<dbReference type="Gene3D" id="3.30.450.20">
    <property type="entry name" value="PAS domain"/>
    <property type="match status" value="3"/>
</dbReference>
<dbReference type="AlphaFoldDB" id="A0A226BZG7"/>
<evidence type="ECO:0000259" key="3">
    <source>
        <dbReference type="PROSITE" id="PS50113"/>
    </source>
</evidence>
<evidence type="ECO:0000259" key="2">
    <source>
        <dbReference type="PROSITE" id="PS50112"/>
    </source>
</evidence>
<evidence type="ECO:0000259" key="4">
    <source>
        <dbReference type="PROSITE" id="PS50887"/>
    </source>
</evidence>
<reference evidence="5 6" key="1">
    <citation type="submission" date="2017-06" db="EMBL/GenBank/DDBJ databases">
        <title>Draft Genome Sequence of Natranaerobius trueperi halophilic, alkalithermophilic bacteria from soda lakes.</title>
        <authorList>
            <person name="Zhao B."/>
        </authorList>
    </citation>
    <scope>NUCLEOTIDE SEQUENCE [LARGE SCALE GENOMIC DNA]</scope>
    <source>
        <strain evidence="5 6">DSM 18760</strain>
    </source>
</reference>
<dbReference type="SUPFAM" id="SSF55785">
    <property type="entry name" value="PYP-like sensor domain (PAS domain)"/>
    <property type="match status" value="3"/>
</dbReference>
<dbReference type="PANTHER" id="PTHR44757:SF2">
    <property type="entry name" value="BIOFILM ARCHITECTURE MAINTENANCE PROTEIN MBAA"/>
    <property type="match status" value="1"/>
</dbReference>
<dbReference type="InterPro" id="IPR035965">
    <property type="entry name" value="PAS-like_dom_sf"/>
</dbReference>
<dbReference type="Pfam" id="PF08448">
    <property type="entry name" value="PAS_4"/>
    <property type="match status" value="1"/>
</dbReference>
<dbReference type="CDD" id="cd01949">
    <property type="entry name" value="GGDEF"/>
    <property type="match status" value="1"/>
</dbReference>
<accession>A0A226BZG7</accession>
<gene>
    <name evidence="5" type="ORF">CDO51_02735</name>
</gene>
<dbReference type="InterPro" id="IPR000700">
    <property type="entry name" value="PAS-assoc_C"/>
</dbReference>